<sequence length="194" mass="21363">MRRRRLSREDRALWDEVARRVRPMRDAPPDAVSGPPPEKTLPEKTPPAPVPAAPPALKPFRLGAKAPAAAPPTPSAPPAIRMDRKAFLRMKGGKLDPEARIDLHGMTLAEAHPALIGFILRSQAEARRLVLVITGKGSGAEWDPAFADRRGVLRRQVPHWLHQAPLSGAVMQVAPAHRRHGGEGAFYVYLRRPR</sequence>
<feature type="compositionally biased region" description="Basic and acidic residues" evidence="1">
    <location>
        <begin position="7"/>
        <end position="28"/>
    </location>
</feature>
<gene>
    <name evidence="3" type="ORF">NHU_04057</name>
</gene>
<dbReference type="PANTHER" id="PTHR35562">
    <property type="entry name" value="DNA ENDONUCLEASE SMRA-RELATED"/>
    <property type="match status" value="1"/>
</dbReference>
<dbReference type="SUPFAM" id="SSF160443">
    <property type="entry name" value="SMR domain-like"/>
    <property type="match status" value="1"/>
</dbReference>
<feature type="region of interest" description="Disordered" evidence="1">
    <location>
        <begin position="1"/>
        <end position="59"/>
    </location>
</feature>
<dbReference type="InterPro" id="IPR036063">
    <property type="entry name" value="Smr_dom_sf"/>
</dbReference>
<dbReference type="Gene3D" id="3.30.1370.110">
    <property type="match status" value="1"/>
</dbReference>
<feature type="compositionally biased region" description="Pro residues" evidence="1">
    <location>
        <begin position="34"/>
        <end position="57"/>
    </location>
</feature>
<dbReference type="PROSITE" id="PS50828">
    <property type="entry name" value="SMR"/>
    <property type="match status" value="1"/>
</dbReference>
<evidence type="ECO:0000259" key="2">
    <source>
        <dbReference type="PROSITE" id="PS50828"/>
    </source>
</evidence>
<dbReference type="InterPro" id="IPR002625">
    <property type="entry name" value="Smr_dom"/>
</dbReference>
<evidence type="ECO:0000313" key="3">
    <source>
        <dbReference type="EMBL" id="BAQ71180.1"/>
    </source>
</evidence>
<organism evidence="3 4">
    <name type="scientific">Rhodovulum sulfidophilum</name>
    <name type="common">Rhodobacter sulfidophilus</name>
    <dbReference type="NCBI Taxonomy" id="35806"/>
    <lineage>
        <taxon>Bacteria</taxon>
        <taxon>Pseudomonadati</taxon>
        <taxon>Pseudomonadota</taxon>
        <taxon>Alphaproteobacteria</taxon>
        <taxon>Rhodobacterales</taxon>
        <taxon>Paracoccaceae</taxon>
        <taxon>Rhodovulum</taxon>
    </lineage>
</organism>
<dbReference type="eggNOG" id="COG2840">
    <property type="taxonomic scope" value="Bacteria"/>
</dbReference>
<feature type="domain" description="Smr" evidence="2">
    <location>
        <begin position="101"/>
        <end position="191"/>
    </location>
</feature>
<dbReference type="KEGG" id="rsu:NHU_04057"/>
<name>A0A0D6B8P8_RHOSU</name>
<accession>A0A0D6B8P8</accession>
<evidence type="ECO:0000313" key="4">
    <source>
        <dbReference type="Proteomes" id="UP000064912"/>
    </source>
</evidence>
<dbReference type="PATRIC" id="fig|35806.4.peg.4161"/>
<dbReference type="Pfam" id="PF01713">
    <property type="entry name" value="Smr"/>
    <property type="match status" value="1"/>
</dbReference>
<reference evidence="3 4" key="1">
    <citation type="submission" date="2015-02" db="EMBL/GenBank/DDBJ databases">
        <title>Genome sequene of Rhodovulum sulfidophilum DSM 2351.</title>
        <authorList>
            <person name="Nagao N."/>
        </authorList>
    </citation>
    <scope>NUCLEOTIDE SEQUENCE [LARGE SCALE GENOMIC DNA]</scope>
    <source>
        <strain evidence="3 4">DSM 2351</strain>
    </source>
</reference>
<protein>
    <submittedName>
        <fullName evidence="3">Smr domain protein</fullName>
    </submittedName>
</protein>
<dbReference type="AlphaFoldDB" id="A0A0D6B8P8"/>
<dbReference type="SMART" id="SM00463">
    <property type="entry name" value="SMR"/>
    <property type="match status" value="1"/>
</dbReference>
<dbReference type="Proteomes" id="UP000064912">
    <property type="component" value="Chromosome"/>
</dbReference>
<dbReference type="PANTHER" id="PTHR35562:SF2">
    <property type="entry name" value="DNA ENDONUCLEASE SMRA-RELATED"/>
    <property type="match status" value="1"/>
</dbReference>
<proteinExistence type="predicted"/>
<dbReference type="EMBL" id="AP014800">
    <property type="protein sequence ID" value="BAQ71180.1"/>
    <property type="molecule type" value="Genomic_DNA"/>
</dbReference>
<evidence type="ECO:0000256" key="1">
    <source>
        <dbReference type="SAM" id="MobiDB-lite"/>
    </source>
</evidence>